<protein>
    <submittedName>
        <fullName evidence="1">Uncharacterized protein</fullName>
    </submittedName>
</protein>
<proteinExistence type="predicted"/>
<reference evidence="1 2" key="1">
    <citation type="journal article" date="2018" name="Front. Plant Sci.">
        <title>Red Clover (Trifolium pratense) and Zigzag Clover (T. medium) - A Picture of Genomic Similarities and Differences.</title>
        <authorList>
            <person name="Dluhosova J."/>
            <person name="Istvanek J."/>
            <person name="Nedelnik J."/>
            <person name="Repkova J."/>
        </authorList>
    </citation>
    <scope>NUCLEOTIDE SEQUENCE [LARGE SCALE GENOMIC DNA]</scope>
    <source>
        <strain evidence="2">cv. 10/8</strain>
        <tissue evidence="1">Leaf</tissue>
    </source>
</reference>
<dbReference type="EMBL" id="LXQA010445415">
    <property type="protein sequence ID" value="MCI52317.1"/>
    <property type="molecule type" value="Genomic_DNA"/>
</dbReference>
<evidence type="ECO:0000313" key="2">
    <source>
        <dbReference type="Proteomes" id="UP000265520"/>
    </source>
</evidence>
<accession>A0A392SV57</accession>
<comment type="caution">
    <text evidence="1">The sequence shown here is derived from an EMBL/GenBank/DDBJ whole genome shotgun (WGS) entry which is preliminary data.</text>
</comment>
<sequence>QLTSDVRLLNTAPHA</sequence>
<name>A0A392SV57_9FABA</name>
<keyword evidence="2" id="KW-1185">Reference proteome</keyword>
<evidence type="ECO:0000313" key="1">
    <source>
        <dbReference type="EMBL" id="MCI52317.1"/>
    </source>
</evidence>
<organism evidence="1 2">
    <name type="scientific">Trifolium medium</name>
    <dbReference type="NCBI Taxonomy" id="97028"/>
    <lineage>
        <taxon>Eukaryota</taxon>
        <taxon>Viridiplantae</taxon>
        <taxon>Streptophyta</taxon>
        <taxon>Embryophyta</taxon>
        <taxon>Tracheophyta</taxon>
        <taxon>Spermatophyta</taxon>
        <taxon>Magnoliopsida</taxon>
        <taxon>eudicotyledons</taxon>
        <taxon>Gunneridae</taxon>
        <taxon>Pentapetalae</taxon>
        <taxon>rosids</taxon>
        <taxon>fabids</taxon>
        <taxon>Fabales</taxon>
        <taxon>Fabaceae</taxon>
        <taxon>Papilionoideae</taxon>
        <taxon>50 kb inversion clade</taxon>
        <taxon>NPAAA clade</taxon>
        <taxon>Hologalegina</taxon>
        <taxon>IRL clade</taxon>
        <taxon>Trifolieae</taxon>
        <taxon>Trifolium</taxon>
    </lineage>
</organism>
<feature type="non-terminal residue" evidence="1">
    <location>
        <position position="1"/>
    </location>
</feature>
<dbReference type="Proteomes" id="UP000265520">
    <property type="component" value="Unassembled WGS sequence"/>
</dbReference>